<comment type="caution">
    <text evidence="1">The sequence shown here is derived from an EMBL/GenBank/DDBJ whole genome shotgun (WGS) entry which is preliminary data.</text>
</comment>
<protein>
    <recommendedName>
        <fullName evidence="3">PknH-like protein</fullName>
    </recommendedName>
</protein>
<name>A0ABQ4B9T1_9ACTN</name>
<organism evidence="1 2">
    <name type="scientific">Actinoplanes palleronii</name>
    <dbReference type="NCBI Taxonomy" id="113570"/>
    <lineage>
        <taxon>Bacteria</taxon>
        <taxon>Bacillati</taxon>
        <taxon>Actinomycetota</taxon>
        <taxon>Actinomycetes</taxon>
        <taxon>Micromonosporales</taxon>
        <taxon>Micromonosporaceae</taxon>
        <taxon>Actinoplanes</taxon>
    </lineage>
</organism>
<keyword evidence="2" id="KW-1185">Reference proteome</keyword>
<accession>A0ABQ4B9T1</accession>
<evidence type="ECO:0000313" key="2">
    <source>
        <dbReference type="Proteomes" id="UP000624709"/>
    </source>
</evidence>
<proteinExistence type="predicted"/>
<reference evidence="1 2" key="1">
    <citation type="submission" date="2021-01" db="EMBL/GenBank/DDBJ databases">
        <title>Whole genome shotgun sequence of Actinoplanes palleronii NBRC 14916.</title>
        <authorList>
            <person name="Komaki H."/>
            <person name="Tamura T."/>
        </authorList>
    </citation>
    <scope>NUCLEOTIDE SEQUENCE [LARGE SCALE GENOMIC DNA]</scope>
    <source>
        <strain evidence="1 2">NBRC 14916</strain>
    </source>
</reference>
<sequence length="235" mass="22999">MRPHLRRLSAVTLVLGLGGCSLVNPPKPLDATATPAAPANTAPDLTPTGEQLQDLLLTAGDLPGYGPMPAGPAGSGGITDLGSGAQQCGGAAAASAAPVASAAPAEAVQVMLAKGMTGPFVAEAIVAPGDLAARTMVADLAAAPVACPNFSGEAAGTGVTVSMSQLTVGKYGDASAGVQLTATPAGLPMSIHGYVISFAHRGIAVTVIVMGLTEIDKAEAEAVVRSAANRVQRVS</sequence>
<dbReference type="Proteomes" id="UP000624709">
    <property type="component" value="Unassembled WGS sequence"/>
</dbReference>
<dbReference type="PROSITE" id="PS51257">
    <property type="entry name" value="PROKAR_LIPOPROTEIN"/>
    <property type="match status" value="1"/>
</dbReference>
<evidence type="ECO:0000313" key="1">
    <source>
        <dbReference type="EMBL" id="GIE67397.1"/>
    </source>
</evidence>
<dbReference type="EMBL" id="BOMS01000048">
    <property type="protein sequence ID" value="GIE67397.1"/>
    <property type="molecule type" value="Genomic_DNA"/>
</dbReference>
<evidence type="ECO:0008006" key="3">
    <source>
        <dbReference type="Google" id="ProtNLM"/>
    </source>
</evidence>
<gene>
    <name evidence="1" type="ORF">Apa02nite_035050</name>
</gene>
<dbReference type="RefSeq" id="WP_203825907.1">
    <property type="nucleotide sequence ID" value="NZ_BAAATY010000011.1"/>
</dbReference>